<dbReference type="InterPro" id="IPR036942">
    <property type="entry name" value="Beta-barrel_TonB_sf"/>
</dbReference>
<evidence type="ECO:0000256" key="7">
    <source>
        <dbReference type="ARBA" id="ARBA00023004"/>
    </source>
</evidence>
<evidence type="ECO:0000256" key="5">
    <source>
        <dbReference type="ARBA" id="ARBA00022692"/>
    </source>
</evidence>
<comment type="similarity">
    <text evidence="12">Belongs to the TonB-dependent receptor family.</text>
</comment>
<dbReference type="Pfam" id="PF00593">
    <property type="entry name" value="TonB_dep_Rec_b-barrel"/>
    <property type="match status" value="1"/>
</dbReference>
<dbReference type="RefSeq" id="WP_210680466.1">
    <property type="nucleotide sequence ID" value="NZ_JAGMWN010000001.1"/>
</dbReference>
<dbReference type="InterPro" id="IPR039426">
    <property type="entry name" value="TonB-dep_rcpt-like"/>
</dbReference>
<dbReference type="EMBL" id="JAGMWN010000001">
    <property type="protein sequence ID" value="MBP5855902.1"/>
    <property type="molecule type" value="Genomic_DNA"/>
</dbReference>
<protein>
    <submittedName>
        <fullName evidence="14">TonB-dependent receptor</fullName>
    </submittedName>
</protein>
<dbReference type="Proteomes" id="UP000672602">
    <property type="component" value="Unassembled WGS sequence"/>
</dbReference>
<keyword evidence="14" id="KW-0675">Receptor</keyword>
<proteinExistence type="inferred from homology"/>
<dbReference type="AlphaFoldDB" id="A0A8J7RWD1"/>
<name>A0A8J7RWD1_9PROT</name>
<sequence>MLTTDPNNRGFQIQEGEVRSRGVEVEGKVSPFAGLTLLANYTYTDAEVTKSNTNTLGNTPENTPEWMASLWGEYAFQQSDLDGLVLGGGMRSVGPSVNLADTVEVPTYTVFDAMIGYERNGWEVALNATNLFDREYFASCTYGCFYGDARTLIGTIGYEW</sequence>
<evidence type="ECO:0000256" key="4">
    <source>
        <dbReference type="ARBA" id="ARBA00022496"/>
    </source>
</evidence>
<evidence type="ECO:0000259" key="13">
    <source>
        <dbReference type="Pfam" id="PF00593"/>
    </source>
</evidence>
<keyword evidence="9" id="KW-0798">TonB box</keyword>
<dbReference type="Gene3D" id="2.40.170.20">
    <property type="entry name" value="TonB-dependent receptor, beta-barrel domain"/>
    <property type="match status" value="1"/>
</dbReference>
<reference evidence="14" key="1">
    <citation type="submission" date="2021-04" db="EMBL/GenBank/DDBJ databases">
        <authorList>
            <person name="Zhang D.-C."/>
        </authorList>
    </citation>
    <scope>NUCLEOTIDE SEQUENCE</scope>
    <source>
        <strain evidence="14">CGMCC 1.15697</strain>
    </source>
</reference>
<comment type="subcellular location">
    <subcellularLocation>
        <location evidence="1 12">Cell outer membrane</location>
        <topology evidence="1 12">Multi-pass membrane protein</topology>
    </subcellularLocation>
</comment>
<feature type="domain" description="TonB-dependent receptor-like beta-barrel" evidence="13">
    <location>
        <begin position="2"/>
        <end position="131"/>
    </location>
</feature>
<evidence type="ECO:0000256" key="10">
    <source>
        <dbReference type="ARBA" id="ARBA00023136"/>
    </source>
</evidence>
<evidence type="ECO:0000256" key="8">
    <source>
        <dbReference type="ARBA" id="ARBA00023065"/>
    </source>
</evidence>
<keyword evidence="7" id="KW-0408">Iron</keyword>
<evidence type="ECO:0000256" key="2">
    <source>
        <dbReference type="ARBA" id="ARBA00022448"/>
    </source>
</evidence>
<evidence type="ECO:0000256" key="3">
    <source>
        <dbReference type="ARBA" id="ARBA00022452"/>
    </source>
</evidence>
<evidence type="ECO:0000256" key="12">
    <source>
        <dbReference type="PROSITE-ProRule" id="PRU01360"/>
    </source>
</evidence>
<evidence type="ECO:0000256" key="9">
    <source>
        <dbReference type="ARBA" id="ARBA00023077"/>
    </source>
</evidence>
<evidence type="ECO:0000313" key="15">
    <source>
        <dbReference type="Proteomes" id="UP000672602"/>
    </source>
</evidence>
<dbReference type="PROSITE" id="PS52016">
    <property type="entry name" value="TONB_DEPENDENT_REC_3"/>
    <property type="match status" value="1"/>
</dbReference>
<keyword evidence="5 12" id="KW-0812">Transmembrane</keyword>
<organism evidence="14 15">
    <name type="scientific">Marivibrio halodurans</name>
    <dbReference type="NCBI Taxonomy" id="2039722"/>
    <lineage>
        <taxon>Bacteria</taxon>
        <taxon>Pseudomonadati</taxon>
        <taxon>Pseudomonadota</taxon>
        <taxon>Alphaproteobacteria</taxon>
        <taxon>Rhodospirillales</taxon>
        <taxon>Rhodospirillaceae</taxon>
        <taxon>Marivibrio</taxon>
    </lineage>
</organism>
<dbReference type="GO" id="GO:0009279">
    <property type="term" value="C:cell outer membrane"/>
    <property type="evidence" value="ECO:0007669"/>
    <property type="project" value="UniProtKB-SubCell"/>
</dbReference>
<evidence type="ECO:0000313" key="14">
    <source>
        <dbReference type="EMBL" id="MBP5855902.1"/>
    </source>
</evidence>
<keyword evidence="11 12" id="KW-0998">Cell outer membrane</keyword>
<evidence type="ECO:0000256" key="11">
    <source>
        <dbReference type="ARBA" id="ARBA00023237"/>
    </source>
</evidence>
<keyword evidence="6" id="KW-0732">Signal</keyword>
<evidence type="ECO:0000256" key="1">
    <source>
        <dbReference type="ARBA" id="ARBA00004571"/>
    </source>
</evidence>
<keyword evidence="4" id="KW-0410">Iron transport</keyword>
<keyword evidence="8" id="KW-0406">Ion transport</keyword>
<comment type="caution">
    <text evidence="14">The sequence shown here is derived from an EMBL/GenBank/DDBJ whole genome shotgun (WGS) entry which is preliminary data.</text>
</comment>
<dbReference type="PANTHER" id="PTHR32552:SF68">
    <property type="entry name" value="FERRICHROME OUTER MEMBRANE TRANSPORTER_PHAGE RECEPTOR"/>
    <property type="match status" value="1"/>
</dbReference>
<accession>A0A8J7RWD1</accession>
<dbReference type="GO" id="GO:0015344">
    <property type="term" value="F:siderophore uptake transmembrane transporter activity"/>
    <property type="evidence" value="ECO:0007669"/>
    <property type="project" value="TreeGrafter"/>
</dbReference>
<keyword evidence="2 12" id="KW-0813">Transport</keyword>
<keyword evidence="10 12" id="KW-0472">Membrane</keyword>
<keyword evidence="15" id="KW-1185">Reference proteome</keyword>
<keyword evidence="3 12" id="KW-1134">Transmembrane beta strand</keyword>
<evidence type="ECO:0000256" key="6">
    <source>
        <dbReference type="ARBA" id="ARBA00022729"/>
    </source>
</evidence>
<dbReference type="SUPFAM" id="SSF56935">
    <property type="entry name" value="Porins"/>
    <property type="match status" value="1"/>
</dbReference>
<gene>
    <name evidence="14" type="ORF">KAJ83_02700</name>
</gene>
<dbReference type="InterPro" id="IPR000531">
    <property type="entry name" value="Beta-barrel_TonB"/>
</dbReference>
<dbReference type="PANTHER" id="PTHR32552">
    <property type="entry name" value="FERRICHROME IRON RECEPTOR-RELATED"/>
    <property type="match status" value="1"/>
</dbReference>